<name>A0ABD0S5B7_CIRMR</name>
<evidence type="ECO:0000313" key="2">
    <source>
        <dbReference type="Proteomes" id="UP001529510"/>
    </source>
</evidence>
<proteinExistence type="predicted"/>
<organism evidence="1 2">
    <name type="scientific">Cirrhinus mrigala</name>
    <name type="common">Mrigala</name>
    <dbReference type="NCBI Taxonomy" id="683832"/>
    <lineage>
        <taxon>Eukaryota</taxon>
        <taxon>Metazoa</taxon>
        <taxon>Chordata</taxon>
        <taxon>Craniata</taxon>
        <taxon>Vertebrata</taxon>
        <taxon>Euteleostomi</taxon>
        <taxon>Actinopterygii</taxon>
        <taxon>Neopterygii</taxon>
        <taxon>Teleostei</taxon>
        <taxon>Ostariophysi</taxon>
        <taxon>Cypriniformes</taxon>
        <taxon>Cyprinidae</taxon>
        <taxon>Labeoninae</taxon>
        <taxon>Labeonini</taxon>
        <taxon>Cirrhinus</taxon>
    </lineage>
</organism>
<dbReference type="EMBL" id="JAMKFB020000001">
    <property type="protein sequence ID" value="KAL0204635.1"/>
    <property type="molecule type" value="Genomic_DNA"/>
</dbReference>
<protein>
    <submittedName>
        <fullName evidence="1">Uncharacterized protein</fullName>
    </submittedName>
</protein>
<accession>A0ABD0S5B7</accession>
<dbReference type="AlphaFoldDB" id="A0ABD0S5B7"/>
<evidence type="ECO:0000313" key="1">
    <source>
        <dbReference type="EMBL" id="KAL0204635.1"/>
    </source>
</evidence>
<feature type="non-terminal residue" evidence="1">
    <location>
        <position position="1"/>
    </location>
</feature>
<sequence>TISTVICDIADKARLILDCVSGRKHSVTTIVIMENFDSELTVQAQQKGIEVLSLKELE</sequence>
<reference evidence="1 2" key="1">
    <citation type="submission" date="2024-05" db="EMBL/GenBank/DDBJ databases">
        <title>Genome sequencing and assembly of Indian major carp, Cirrhinus mrigala (Hamilton, 1822).</title>
        <authorList>
            <person name="Mohindra V."/>
            <person name="Chowdhury L.M."/>
            <person name="Lal K."/>
            <person name="Jena J.K."/>
        </authorList>
    </citation>
    <scope>NUCLEOTIDE SEQUENCE [LARGE SCALE GENOMIC DNA]</scope>
    <source>
        <strain evidence="1">CM1030</strain>
        <tissue evidence="1">Blood</tissue>
    </source>
</reference>
<comment type="caution">
    <text evidence="1">The sequence shown here is derived from an EMBL/GenBank/DDBJ whole genome shotgun (WGS) entry which is preliminary data.</text>
</comment>
<feature type="non-terminal residue" evidence="1">
    <location>
        <position position="58"/>
    </location>
</feature>
<dbReference type="Proteomes" id="UP001529510">
    <property type="component" value="Unassembled WGS sequence"/>
</dbReference>
<keyword evidence="2" id="KW-1185">Reference proteome</keyword>
<gene>
    <name evidence="1" type="ORF">M9458_002653</name>
</gene>